<dbReference type="EMBL" id="JBFXLT010000136">
    <property type="protein sequence ID" value="KAL2807629.1"/>
    <property type="molecule type" value="Genomic_DNA"/>
</dbReference>
<dbReference type="InterPro" id="IPR040144">
    <property type="entry name" value="RAP1GDS1"/>
</dbReference>
<sequence>MSGTNDGPATQAPANTLSSTQIQNAVGIHSPSVEEIFPESVQLPPGLEPLQTESLPLHEQESLFISIQEALENAEPVPDVAVFEGVPTVLFKLWNCQSQYLVQATEALANGSRNPSLRPVYGQAGILGFFLRLIASKEATESNLILHSLRLIGNSCADTDENRQIVVKDNYSFAILRHLLLPELIQVVIPVIYNMCMDFEPAQSQLAANKMVYGLLRLIKDGAFKDNDGLLEYVYELIELVGEQEQGINNSPDGTLSLLIALTLGKDIELELAQFNCLASCLAAYLNTARFQNICLLRRLLPDVLSLLEHSLSFGTTSSIEDAQAITQSRLKINQALAEISDSPLFPELYPLDSDLTQKLKSWLTSTDPELQICACVMLGNLARSDEVCIVMVRDLKIHEELIAVLNSDARGAVLHSALGFLKNLAIASDNRQNLVEAGIIPAISRLWGYETIPQVQLAATSIARQLIISSVENIRRLLQPASTTQESGNSDSTSGTQQTYISLLLALFTKADSTPIKIEVGRIVASLCRTLIPKSKSTEKEDGADALLDHLLSGHNDIGSPLGAMVTQTQWPVVRSEGWFALALMASTKAGAETVVSCLRGIDGFALIEKTLGAEAEKDTEKVQWRKDQDNIVVLVQELLRNEPETLDASWKSALQELMSTHVAKYLKRSE</sequence>
<name>A0ABR4GXC7_9EURO</name>
<dbReference type="Gene3D" id="1.25.10.10">
    <property type="entry name" value="Leucine-rich Repeat Variant"/>
    <property type="match status" value="2"/>
</dbReference>
<evidence type="ECO:0000313" key="1">
    <source>
        <dbReference type="EMBL" id="KAL2807629.1"/>
    </source>
</evidence>
<comment type="caution">
    <text evidence="1">The sequence shown here is derived from an EMBL/GenBank/DDBJ whole genome shotgun (WGS) entry which is preliminary data.</text>
</comment>
<proteinExistence type="predicted"/>
<dbReference type="InterPro" id="IPR011989">
    <property type="entry name" value="ARM-like"/>
</dbReference>
<dbReference type="Proteomes" id="UP001610334">
    <property type="component" value="Unassembled WGS sequence"/>
</dbReference>
<organism evidence="1 2">
    <name type="scientific">Aspergillus granulosus</name>
    <dbReference type="NCBI Taxonomy" id="176169"/>
    <lineage>
        <taxon>Eukaryota</taxon>
        <taxon>Fungi</taxon>
        <taxon>Dikarya</taxon>
        <taxon>Ascomycota</taxon>
        <taxon>Pezizomycotina</taxon>
        <taxon>Eurotiomycetes</taxon>
        <taxon>Eurotiomycetidae</taxon>
        <taxon>Eurotiales</taxon>
        <taxon>Aspergillaceae</taxon>
        <taxon>Aspergillus</taxon>
        <taxon>Aspergillus subgen. Nidulantes</taxon>
    </lineage>
</organism>
<protein>
    <submittedName>
        <fullName evidence="1">Armadillo-type protein</fullName>
    </submittedName>
</protein>
<evidence type="ECO:0000313" key="2">
    <source>
        <dbReference type="Proteomes" id="UP001610334"/>
    </source>
</evidence>
<dbReference type="SUPFAM" id="SSF48371">
    <property type="entry name" value="ARM repeat"/>
    <property type="match status" value="1"/>
</dbReference>
<accession>A0ABR4GXC7</accession>
<dbReference type="PANTHER" id="PTHR10957">
    <property type="entry name" value="RAP1 GTPASE-GDP DISSOCIATION STIMULATOR 1"/>
    <property type="match status" value="1"/>
</dbReference>
<gene>
    <name evidence="1" type="ORF">BJX63DRAFT_66439</name>
</gene>
<dbReference type="InterPro" id="IPR016024">
    <property type="entry name" value="ARM-type_fold"/>
</dbReference>
<keyword evidence="2" id="KW-1185">Reference proteome</keyword>
<reference evidence="1 2" key="1">
    <citation type="submission" date="2024-07" db="EMBL/GenBank/DDBJ databases">
        <title>Section-level genome sequencing and comparative genomics of Aspergillus sections Usti and Cavernicolus.</title>
        <authorList>
            <consortium name="Lawrence Berkeley National Laboratory"/>
            <person name="Nybo J.L."/>
            <person name="Vesth T.C."/>
            <person name="Theobald S."/>
            <person name="Frisvad J.C."/>
            <person name="Larsen T.O."/>
            <person name="Kjaerboelling I."/>
            <person name="Rothschild-Mancinelli K."/>
            <person name="Lyhne E.K."/>
            <person name="Kogle M.E."/>
            <person name="Barry K."/>
            <person name="Clum A."/>
            <person name="Na H."/>
            <person name="Ledsgaard L."/>
            <person name="Lin J."/>
            <person name="Lipzen A."/>
            <person name="Kuo A."/>
            <person name="Riley R."/>
            <person name="Mondo S."/>
            <person name="Labutti K."/>
            <person name="Haridas S."/>
            <person name="Pangalinan J."/>
            <person name="Salamov A.A."/>
            <person name="Simmons B.A."/>
            <person name="Magnuson J.K."/>
            <person name="Chen J."/>
            <person name="Drula E."/>
            <person name="Henrissat B."/>
            <person name="Wiebenga A."/>
            <person name="Lubbers R.J."/>
            <person name="Gomes A.C."/>
            <person name="Makela M.R."/>
            <person name="Stajich J."/>
            <person name="Grigoriev I.V."/>
            <person name="Mortensen U.H."/>
            <person name="De Vries R.P."/>
            <person name="Baker S.E."/>
            <person name="Andersen M.R."/>
        </authorList>
    </citation>
    <scope>NUCLEOTIDE SEQUENCE [LARGE SCALE GENOMIC DNA]</scope>
    <source>
        <strain evidence="1 2">CBS 588.65</strain>
    </source>
</reference>